<feature type="chain" id="PRO_5007174908" evidence="1">
    <location>
        <begin position="23"/>
        <end position="535"/>
    </location>
</feature>
<name>A0A124JWM1_9SPHN</name>
<gene>
    <name evidence="2" type="ORF">AQZ52_00380</name>
</gene>
<dbReference type="InterPro" id="IPR029058">
    <property type="entry name" value="AB_hydrolase_fold"/>
</dbReference>
<dbReference type="InterPro" id="IPR001563">
    <property type="entry name" value="Peptidase_S10"/>
</dbReference>
<sequence length="535" mass="57716">MRLLRGISALALAFGLSTAALAADKPIDAAKPAETAKAAPTALFLPEEVASEGSVTVRGARIDYKAVAGTLVVHPKGWDDAAKPKADATGDEAPAEASMFYTAYFKKGAPAADRPILFVFNGGPGSSTVWLHMGAFGPRRVVTADGSHTAPAPYKVVDNADSPLDVADLVFIDAPGAGFSRIAGKDKEKAFYGIDQDVHAFADFIKQFLSKYQRWNSPRYLFGESYGTPRAVALAARLQNADSVDLNGIMLLSVTLAFDFWADAPQWNPGNDLPYIVSLPTYAATTWYHERVPGGRPGALEPFLAEAERFATGDYAAALIEGNDLPATRRQAIAEKLSRYTGLTPAYILRSNLRVNLGQFNRNLMDETGQTVGRLDTRFAGPSLDGLSREAEYDPQSTAISSAYVSAFNDYARATLRYGAGKAFKLFADVGDWDMKHTPPGAGSAVEGAANVLPDLAFTMKTNPTLRVLVLGGYYDTATPYFEGRFQMRHLPVPEALRGNISYKYYPSGHMVYAHEESLKALHDDVAAFVKGRGN</sequence>
<dbReference type="RefSeq" id="WP_067905994.1">
    <property type="nucleotide sequence ID" value="NZ_KQ954244.1"/>
</dbReference>
<evidence type="ECO:0000313" key="2">
    <source>
        <dbReference type="EMBL" id="KUR73477.1"/>
    </source>
</evidence>
<dbReference type="GO" id="GO:0004185">
    <property type="term" value="F:serine-type carboxypeptidase activity"/>
    <property type="evidence" value="ECO:0007669"/>
    <property type="project" value="InterPro"/>
</dbReference>
<dbReference type="SUPFAM" id="SSF53474">
    <property type="entry name" value="alpha/beta-Hydrolases"/>
    <property type="match status" value="1"/>
</dbReference>
<dbReference type="EMBL" id="LLZS01000001">
    <property type="protein sequence ID" value="KUR73477.1"/>
    <property type="molecule type" value="Genomic_DNA"/>
</dbReference>
<dbReference type="Gene3D" id="3.40.50.1820">
    <property type="entry name" value="alpha/beta hydrolase"/>
    <property type="match status" value="1"/>
</dbReference>
<dbReference type="STRING" id="1117702.AQZ52_00380"/>
<dbReference type="OrthoDB" id="9770107at2"/>
<dbReference type="Pfam" id="PF00450">
    <property type="entry name" value="Peptidase_S10"/>
    <property type="match status" value="1"/>
</dbReference>
<reference evidence="2 3" key="1">
    <citation type="submission" date="2015-10" db="EMBL/GenBank/DDBJ databases">
        <title>Draft genome sequence of Novosphingobium fuchskuhlense DSM 25065 isolated from a surface water sample of the southwest basin of Lake Grosse Fuchskuhle.</title>
        <authorList>
            <person name="Ruckert C."/>
            <person name="Winkler A."/>
            <person name="Glaeser J."/>
            <person name="Grossart H.-P."/>
            <person name="Kalinowski J."/>
            <person name="Glaeser S."/>
        </authorList>
    </citation>
    <scope>NUCLEOTIDE SEQUENCE [LARGE SCALE GENOMIC DNA]</scope>
    <source>
        <strain evidence="2 3">FNE08-7</strain>
    </source>
</reference>
<evidence type="ECO:0000313" key="3">
    <source>
        <dbReference type="Proteomes" id="UP000058012"/>
    </source>
</evidence>
<accession>A0A124JWM1</accession>
<keyword evidence="3" id="KW-1185">Reference proteome</keyword>
<evidence type="ECO:0000256" key="1">
    <source>
        <dbReference type="SAM" id="SignalP"/>
    </source>
</evidence>
<proteinExistence type="predicted"/>
<comment type="caution">
    <text evidence="2">The sequence shown here is derived from an EMBL/GenBank/DDBJ whole genome shotgun (WGS) entry which is preliminary data.</text>
</comment>
<feature type="signal peptide" evidence="1">
    <location>
        <begin position="1"/>
        <end position="22"/>
    </location>
</feature>
<dbReference type="AlphaFoldDB" id="A0A124JWM1"/>
<protein>
    <submittedName>
        <fullName evidence="2">Peptidase S10</fullName>
    </submittedName>
</protein>
<keyword evidence="1" id="KW-0732">Signal</keyword>
<dbReference type="Proteomes" id="UP000058012">
    <property type="component" value="Unassembled WGS sequence"/>
</dbReference>
<dbReference type="GO" id="GO:0006508">
    <property type="term" value="P:proteolysis"/>
    <property type="evidence" value="ECO:0007669"/>
    <property type="project" value="InterPro"/>
</dbReference>
<organism evidence="2 3">
    <name type="scientific">Novosphingobium fuchskuhlense</name>
    <dbReference type="NCBI Taxonomy" id="1117702"/>
    <lineage>
        <taxon>Bacteria</taxon>
        <taxon>Pseudomonadati</taxon>
        <taxon>Pseudomonadota</taxon>
        <taxon>Alphaproteobacteria</taxon>
        <taxon>Sphingomonadales</taxon>
        <taxon>Sphingomonadaceae</taxon>
        <taxon>Novosphingobium</taxon>
    </lineage>
</organism>